<keyword evidence="2" id="KW-0812">Transmembrane</keyword>
<comment type="similarity">
    <text evidence="1 2">Belongs to the outer membrane factor (OMF) (TC 1.B.17) family.</text>
</comment>
<dbReference type="Gene3D" id="1.20.1600.10">
    <property type="entry name" value="Outer membrane efflux proteins (OEP)"/>
    <property type="match status" value="1"/>
</dbReference>
<dbReference type="Proteomes" id="UP001497493">
    <property type="component" value="Chromosome"/>
</dbReference>
<dbReference type="PANTHER" id="PTHR30203">
    <property type="entry name" value="OUTER MEMBRANE CATION EFFLUX PROTEIN"/>
    <property type="match status" value="1"/>
</dbReference>
<protein>
    <submittedName>
        <fullName evidence="4">Outer membrane protein</fullName>
    </submittedName>
</protein>
<dbReference type="EMBL" id="OZ026884">
    <property type="protein sequence ID" value="CAL1240426.1"/>
    <property type="molecule type" value="Genomic_DNA"/>
</dbReference>
<sequence>MQEKRPPNTFRPPAPRTCDRWPRGGVRMVWAPELAGLALVMALQPGCTVGPDFEPPRAPLPAHWPGLAESAGRVTVAPVDIDWWRGFGDPLLAALEERAATSNLSLRAAAVRLAQVRAQRDIVAAAEWPSWHGNAGYTRLKPSEKGIFSQIGRLLGGGSGGADLGTSARGVGAGVIGIPAAQIKPFSLWQYGFDAAWELDLWGRVRRELESAEANLEASAEAERDLRLSVMAEVARDYIELRRIQRVRQLTEDHLASAEETLRLTERRAARELVSDLDVAQARTQRDEIAAQLPRLNQQEAQAINRLSLLLGQPPRALRRELAAARPLPPLPPRVPIGLPAELARRRPDIRRAEAQLHAATAEIGVAVADFYPRLTLSGSFGLQALQFKDLGNWAARQYALGPTLTVPIFEGGRLKATLELREAQQQEAAIAYHDTVLRALHEVDDALTAYGEEQRRHDALTEALRWSREALDLARRRYQVGVTSFLPVLEAQRALLRLEQEQADSRAALGTRLVALYKALGGGFEVSGR</sequence>
<keyword evidence="3" id="KW-0175">Coiled coil</keyword>
<evidence type="ECO:0000256" key="3">
    <source>
        <dbReference type="SAM" id="Coils"/>
    </source>
</evidence>
<proteinExistence type="inferred from homology"/>
<name>A0ABM9NIH4_9GAMM</name>
<dbReference type="InterPro" id="IPR010131">
    <property type="entry name" value="MdtP/NodT-like"/>
</dbReference>
<keyword evidence="2" id="KW-0564">Palmitate</keyword>
<keyword evidence="2" id="KW-0449">Lipoprotein</keyword>
<keyword evidence="5" id="KW-1185">Reference proteome</keyword>
<keyword evidence="2" id="KW-0472">Membrane</keyword>
<dbReference type="PANTHER" id="PTHR30203:SF25">
    <property type="entry name" value="OUTER MEMBRANE PROTEIN-RELATED"/>
    <property type="match status" value="1"/>
</dbReference>
<dbReference type="SUPFAM" id="SSF56954">
    <property type="entry name" value="Outer membrane efflux proteins (OEP)"/>
    <property type="match status" value="1"/>
</dbReference>
<evidence type="ECO:0000313" key="4">
    <source>
        <dbReference type="EMBL" id="CAL1240426.1"/>
    </source>
</evidence>
<dbReference type="Pfam" id="PF02321">
    <property type="entry name" value="OEP"/>
    <property type="match status" value="2"/>
</dbReference>
<evidence type="ECO:0000313" key="5">
    <source>
        <dbReference type="Proteomes" id="UP001497493"/>
    </source>
</evidence>
<evidence type="ECO:0000256" key="1">
    <source>
        <dbReference type="ARBA" id="ARBA00007613"/>
    </source>
</evidence>
<dbReference type="InterPro" id="IPR003423">
    <property type="entry name" value="OMP_efflux"/>
</dbReference>
<gene>
    <name evidence="4" type="ORF">MECH1_V1_1650</name>
</gene>
<evidence type="ECO:0000256" key="2">
    <source>
        <dbReference type="RuleBase" id="RU362097"/>
    </source>
</evidence>
<keyword evidence="2" id="KW-1134">Transmembrane beta strand</keyword>
<comment type="subcellular location">
    <subcellularLocation>
        <location evidence="2">Cell outer membrane</location>
        <topology evidence="2">Lipid-anchor</topology>
    </subcellularLocation>
</comment>
<organism evidence="4 5">
    <name type="scientific">Candidatus Methylocalor cossyra</name>
    <dbReference type="NCBI Taxonomy" id="3108543"/>
    <lineage>
        <taxon>Bacteria</taxon>
        <taxon>Pseudomonadati</taxon>
        <taxon>Pseudomonadota</taxon>
        <taxon>Gammaproteobacteria</taxon>
        <taxon>Methylococcales</taxon>
        <taxon>Methylococcaceae</taxon>
        <taxon>Candidatus Methylocalor</taxon>
    </lineage>
</organism>
<reference evidence="4 5" key="1">
    <citation type="submission" date="2024-04" db="EMBL/GenBank/DDBJ databases">
        <authorList>
            <person name="Cremers G."/>
        </authorList>
    </citation>
    <scope>NUCLEOTIDE SEQUENCE [LARGE SCALE GENOMIC DNA]</scope>
    <source>
        <strain evidence="4">MeCH1-AG</strain>
    </source>
</reference>
<dbReference type="NCBIfam" id="TIGR01845">
    <property type="entry name" value="outer_NodT"/>
    <property type="match status" value="1"/>
</dbReference>
<accession>A0ABM9NIH4</accession>
<feature type="coiled-coil region" evidence="3">
    <location>
        <begin position="206"/>
        <end position="299"/>
    </location>
</feature>
<dbReference type="Gene3D" id="2.20.200.10">
    <property type="entry name" value="Outer membrane efflux proteins (OEP)"/>
    <property type="match status" value="1"/>
</dbReference>